<evidence type="ECO:0000313" key="2">
    <source>
        <dbReference type="Proteomes" id="UP000029981"/>
    </source>
</evidence>
<reference evidence="1 2" key="4">
    <citation type="journal article" date="2011" name="BMC Genomics">
        <title>RNA-Seq improves annotation of protein-coding genes in the cucumber genome.</title>
        <authorList>
            <person name="Li Z."/>
            <person name="Zhang Z."/>
            <person name="Yan P."/>
            <person name="Huang S."/>
            <person name="Fei Z."/>
            <person name="Lin K."/>
        </authorList>
    </citation>
    <scope>NUCLEOTIDE SEQUENCE [LARGE SCALE GENOMIC DNA]</scope>
    <source>
        <strain evidence="2">cv. 9930</strain>
    </source>
</reference>
<dbReference type="AlphaFoldDB" id="A0A0A0KFT4"/>
<accession>A0A0A0KFT4</accession>
<name>A0A0A0KFT4_CUCSA</name>
<reference evidence="1 2" key="2">
    <citation type="journal article" date="2009" name="PLoS ONE">
        <title>An integrated genetic and cytogenetic map of the cucumber genome.</title>
        <authorList>
            <person name="Ren Y."/>
            <person name="Zhang Z."/>
            <person name="Liu J."/>
            <person name="Staub J.E."/>
            <person name="Han Y."/>
            <person name="Cheng Z."/>
            <person name="Li X."/>
            <person name="Lu J."/>
            <person name="Miao H."/>
            <person name="Kang H."/>
            <person name="Xie B."/>
            <person name="Gu X."/>
            <person name="Wang X."/>
            <person name="Du Y."/>
            <person name="Jin W."/>
            <person name="Huang S."/>
        </authorList>
    </citation>
    <scope>NUCLEOTIDE SEQUENCE [LARGE SCALE GENOMIC DNA]</scope>
    <source>
        <strain evidence="2">cv. 9930</strain>
    </source>
</reference>
<organism evidence="1 2">
    <name type="scientific">Cucumis sativus</name>
    <name type="common">Cucumber</name>
    <dbReference type="NCBI Taxonomy" id="3659"/>
    <lineage>
        <taxon>Eukaryota</taxon>
        <taxon>Viridiplantae</taxon>
        <taxon>Streptophyta</taxon>
        <taxon>Embryophyta</taxon>
        <taxon>Tracheophyta</taxon>
        <taxon>Spermatophyta</taxon>
        <taxon>Magnoliopsida</taxon>
        <taxon>eudicotyledons</taxon>
        <taxon>Gunneridae</taxon>
        <taxon>Pentapetalae</taxon>
        <taxon>rosids</taxon>
        <taxon>fabids</taxon>
        <taxon>Cucurbitales</taxon>
        <taxon>Cucurbitaceae</taxon>
        <taxon>Benincaseae</taxon>
        <taxon>Cucumis</taxon>
    </lineage>
</organism>
<reference evidence="1 2" key="3">
    <citation type="journal article" date="2010" name="BMC Genomics">
        <title>Transcriptome sequencing and comparative analysis of cucumber flowers with different sex types.</title>
        <authorList>
            <person name="Guo S."/>
            <person name="Zheng Y."/>
            <person name="Joung J.G."/>
            <person name="Liu S."/>
            <person name="Zhang Z."/>
            <person name="Crasta O.R."/>
            <person name="Sobral B.W."/>
            <person name="Xu Y."/>
            <person name="Huang S."/>
            <person name="Fei Z."/>
        </authorList>
    </citation>
    <scope>NUCLEOTIDE SEQUENCE [LARGE SCALE GENOMIC DNA]</scope>
    <source>
        <strain evidence="2">cv. 9930</strain>
    </source>
</reference>
<reference evidence="1 2" key="1">
    <citation type="journal article" date="2009" name="Nat. Genet.">
        <title>The genome of the cucumber, Cucumis sativus L.</title>
        <authorList>
            <person name="Huang S."/>
            <person name="Li R."/>
            <person name="Zhang Z."/>
            <person name="Li L."/>
            <person name="Gu X."/>
            <person name="Fan W."/>
            <person name="Lucas W.J."/>
            <person name="Wang X."/>
            <person name="Xie B."/>
            <person name="Ni P."/>
            <person name="Ren Y."/>
            <person name="Zhu H."/>
            <person name="Li J."/>
            <person name="Lin K."/>
            <person name="Jin W."/>
            <person name="Fei Z."/>
            <person name="Li G."/>
            <person name="Staub J."/>
            <person name="Kilian A."/>
            <person name="van der Vossen E.A."/>
            <person name="Wu Y."/>
            <person name="Guo J."/>
            <person name="He J."/>
            <person name="Jia Z."/>
            <person name="Ren Y."/>
            <person name="Tian G."/>
            <person name="Lu Y."/>
            <person name="Ruan J."/>
            <person name="Qian W."/>
            <person name="Wang M."/>
            <person name="Huang Q."/>
            <person name="Li B."/>
            <person name="Xuan Z."/>
            <person name="Cao J."/>
            <person name="Asan"/>
            <person name="Wu Z."/>
            <person name="Zhang J."/>
            <person name="Cai Q."/>
            <person name="Bai Y."/>
            <person name="Zhao B."/>
            <person name="Han Y."/>
            <person name="Li Y."/>
            <person name="Li X."/>
            <person name="Wang S."/>
            <person name="Shi Q."/>
            <person name="Liu S."/>
            <person name="Cho W.K."/>
            <person name="Kim J.Y."/>
            <person name="Xu Y."/>
            <person name="Heller-Uszynska K."/>
            <person name="Miao H."/>
            <person name="Cheng Z."/>
            <person name="Zhang S."/>
            <person name="Wu J."/>
            <person name="Yang Y."/>
            <person name="Kang H."/>
            <person name="Li M."/>
            <person name="Liang H."/>
            <person name="Ren X."/>
            <person name="Shi Z."/>
            <person name="Wen M."/>
            <person name="Jian M."/>
            <person name="Yang H."/>
            <person name="Zhang G."/>
            <person name="Yang Z."/>
            <person name="Chen R."/>
            <person name="Liu S."/>
            <person name="Li J."/>
            <person name="Ma L."/>
            <person name="Liu H."/>
            <person name="Zhou Y."/>
            <person name="Zhao J."/>
            <person name="Fang X."/>
            <person name="Li G."/>
            <person name="Fang L."/>
            <person name="Li Y."/>
            <person name="Liu D."/>
            <person name="Zheng H."/>
            <person name="Zhang Y."/>
            <person name="Qin N."/>
            <person name="Li Z."/>
            <person name="Yang G."/>
            <person name="Yang S."/>
            <person name="Bolund L."/>
            <person name="Kristiansen K."/>
            <person name="Zheng H."/>
            <person name="Li S."/>
            <person name="Zhang X."/>
            <person name="Yang H."/>
            <person name="Wang J."/>
            <person name="Sun R."/>
            <person name="Zhang B."/>
            <person name="Jiang S."/>
            <person name="Wang J."/>
            <person name="Du Y."/>
            <person name="Li S."/>
        </authorList>
    </citation>
    <scope>NUCLEOTIDE SEQUENCE [LARGE SCALE GENOMIC DNA]</scope>
    <source>
        <strain evidence="2">cv. 9930</strain>
    </source>
</reference>
<dbReference type="Proteomes" id="UP000029981">
    <property type="component" value="Chromosome 6"/>
</dbReference>
<dbReference type="EMBL" id="CM002927">
    <property type="protein sequence ID" value="KGN48393.1"/>
    <property type="molecule type" value="Genomic_DNA"/>
</dbReference>
<protein>
    <submittedName>
        <fullName evidence="1">Uncharacterized protein</fullName>
    </submittedName>
</protein>
<proteinExistence type="predicted"/>
<sequence length="53" mass="5897">MAWAAQKQVKQTKADGKVDTRRSKYATKLFGKPHFSSSILQFNLTISSSSSSF</sequence>
<gene>
    <name evidence="1" type="ORF">Csa_6G486170</name>
</gene>
<keyword evidence="2" id="KW-1185">Reference proteome</keyword>
<dbReference type="Gramene" id="KGN48393">
    <property type="protein sequence ID" value="KGN48393"/>
    <property type="gene ID" value="Csa_6G486170"/>
</dbReference>
<evidence type="ECO:0000313" key="1">
    <source>
        <dbReference type="EMBL" id="KGN48393.1"/>
    </source>
</evidence>